<dbReference type="InterPro" id="IPR004682">
    <property type="entry name" value="TRAP_DctP"/>
</dbReference>
<dbReference type="GO" id="GO:0055085">
    <property type="term" value="P:transmembrane transport"/>
    <property type="evidence" value="ECO:0007669"/>
    <property type="project" value="InterPro"/>
</dbReference>
<sequence length="336" mass="36398">MNTLGKRATLRHAFSGFALAVSLASGVQAQDITLRYGHMNAPNSIAGMQAEWLADAIQEKTEGAIAVQVFPSSQLGKLQELAEGVSTGTIALSHNTAGAIGSLHPPFAAFDTPYLYRDVDHLMNVVDTSSPVMNWLNDELVEAAGVRVLYGFYFGSRNLTADRPVTHPDDLDGVKIRSIPFPIYMAAVEGLGAVPVPVDWSEVPTALATGVVSGQENPVNVAVSHKLYEVQSHMMETGHIVAAEMVLINEEVWQGLSSEHREALQAAANEVRERATRYVLDSEQEDTEALRAHGMTVIGPDDGLDIEAFRASVEARVMEEFAGQYGEFYSQVETVK</sequence>
<dbReference type="Pfam" id="PF03480">
    <property type="entry name" value="DctP"/>
    <property type="match status" value="1"/>
</dbReference>
<name>A0A7V7KH70_9GAMM</name>
<evidence type="ECO:0000313" key="7">
    <source>
        <dbReference type="Proteomes" id="UP000486760"/>
    </source>
</evidence>
<dbReference type="Proteomes" id="UP000486760">
    <property type="component" value="Unassembled WGS sequence"/>
</dbReference>
<keyword evidence="3" id="KW-0813">Transport</keyword>
<dbReference type="PANTHER" id="PTHR33376">
    <property type="match status" value="1"/>
</dbReference>
<comment type="similarity">
    <text evidence="2">Belongs to the bacterial solute-binding protein 7 family.</text>
</comment>
<evidence type="ECO:0000256" key="1">
    <source>
        <dbReference type="ARBA" id="ARBA00004196"/>
    </source>
</evidence>
<organism evidence="6 7">
    <name type="scientific">Billgrantia pellis</name>
    <dbReference type="NCBI Taxonomy" id="2606936"/>
    <lineage>
        <taxon>Bacteria</taxon>
        <taxon>Pseudomonadati</taxon>
        <taxon>Pseudomonadota</taxon>
        <taxon>Gammaproteobacteria</taxon>
        <taxon>Oceanospirillales</taxon>
        <taxon>Halomonadaceae</taxon>
        <taxon>Billgrantia</taxon>
    </lineage>
</organism>
<dbReference type="PIRSF" id="PIRSF006470">
    <property type="entry name" value="DctB"/>
    <property type="match status" value="1"/>
</dbReference>
<protein>
    <submittedName>
        <fullName evidence="6">TRAP transporter substrate-binding protein</fullName>
    </submittedName>
</protein>
<dbReference type="CDD" id="cd13603">
    <property type="entry name" value="PBP2_TRAP_Siap_TeaA_like"/>
    <property type="match status" value="1"/>
</dbReference>
<dbReference type="NCBIfam" id="TIGR00787">
    <property type="entry name" value="dctP"/>
    <property type="match status" value="1"/>
</dbReference>
<dbReference type="EMBL" id="VTPY01000005">
    <property type="protein sequence ID" value="KAA0011317.1"/>
    <property type="molecule type" value="Genomic_DNA"/>
</dbReference>
<evidence type="ECO:0000256" key="5">
    <source>
        <dbReference type="SAM" id="SignalP"/>
    </source>
</evidence>
<evidence type="ECO:0000256" key="3">
    <source>
        <dbReference type="ARBA" id="ARBA00022448"/>
    </source>
</evidence>
<dbReference type="NCBIfam" id="NF037995">
    <property type="entry name" value="TRAP_S1"/>
    <property type="match status" value="1"/>
</dbReference>
<reference evidence="6 7" key="1">
    <citation type="submission" date="2019-08" db="EMBL/GenBank/DDBJ databases">
        <title>Bioinformatics analysis of the strain L3 and L5.</title>
        <authorList>
            <person name="Li X."/>
        </authorList>
    </citation>
    <scope>NUCLEOTIDE SEQUENCE [LARGE SCALE GENOMIC DNA]</scope>
    <source>
        <strain evidence="6 7">L5</strain>
    </source>
</reference>
<accession>A0A7V7KH70</accession>
<dbReference type="InterPro" id="IPR038404">
    <property type="entry name" value="TRAP_DctP_sf"/>
</dbReference>
<dbReference type="AlphaFoldDB" id="A0A7V7KH70"/>
<evidence type="ECO:0000256" key="2">
    <source>
        <dbReference type="ARBA" id="ARBA00009023"/>
    </source>
</evidence>
<dbReference type="PANTHER" id="PTHR33376:SF4">
    <property type="entry name" value="SIALIC ACID-BINDING PERIPLASMIC PROTEIN SIAP"/>
    <property type="match status" value="1"/>
</dbReference>
<proteinExistence type="inferred from homology"/>
<evidence type="ECO:0000256" key="4">
    <source>
        <dbReference type="ARBA" id="ARBA00022729"/>
    </source>
</evidence>
<gene>
    <name evidence="6" type="ORF">F0A17_14505</name>
</gene>
<dbReference type="RefSeq" id="WP_149329057.1">
    <property type="nucleotide sequence ID" value="NZ_VTPY01000005.1"/>
</dbReference>
<keyword evidence="7" id="KW-1185">Reference proteome</keyword>
<dbReference type="GO" id="GO:0030288">
    <property type="term" value="C:outer membrane-bounded periplasmic space"/>
    <property type="evidence" value="ECO:0007669"/>
    <property type="project" value="InterPro"/>
</dbReference>
<feature type="signal peptide" evidence="5">
    <location>
        <begin position="1"/>
        <end position="29"/>
    </location>
</feature>
<comment type="caution">
    <text evidence="6">The sequence shown here is derived from an EMBL/GenBank/DDBJ whole genome shotgun (WGS) entry which is preliminary data.</text>
</comment>
<feature type="chain" id="PRO_5031360699" evidence="5">
    <location>
        <begin position="30"/>
        <end position="336"/>
    </location>
</feature>
<dbReference type="InterPro" id="IPR018389">
    <property type="entry name" value="DctP_fam"/>
</dbReference>
<comment type="subcellular location">
    <subcellularLocation>
        <location evidence="1">Cell envelope</location>
    </subcellularLocation>
</comment>
<evidence type="ECO:0000313" key="6">
    <source>
        <dbReference type="EMBL" id="KAA0011317.1"/>
    </source>
</evidence>
<dbReference type="Gene3D" id="3.40.190.170">
    <property type="entry name" value="Bacterial extracellular solute-binding protein, family 7"/>
    <property type="match status" value="1"/>
</dbReference>
<keyword evidence="4 5" id="KW-0732">Signal</keyword>